<evidence type="ECO:0000259" key="2">
    <source>
        <dbReference type="Pfam" id="PF10536"/>
    </source>
</evidence>
<reference evidence="3" key="5">
    <citation type="journal article" date="2021" name="G3 (Bethesda)">
        <title>Aegilops tauschii genome assembly Aet v5.0 features greater sequence contiguity and improved annotation.</title>
        <authorList>
            <person name="Wang L."/>
            <person name="Zhu T."/>
            <person name="Rodriguez J.C."/>
            <person name="Deal K.R."/>
            <person name="Dubcovsky J."/>
            <person name="McGuire P.E."/>
            <person name="Lux T."/>
            <person name="Spannagl M."/>
            <person name="Mayer K.F.X."/>
            <person name="Baldrich P."/>
            <person name="Meyers B.C."/>
            <person name="Huo N."/>
            <person name="Gu Y.Q."/>
            <person name="Zhou H."/>
            <person name="Devos K.M."/>
            <person name="Bennetzen J.L."/>
            <person name="Unver T."/>
            <person name="Budak H."/>
            <person name="Gulick P.J."/>
            <person name="Galiba G."/>
            <person name="Kalapos B."/>
            <person name="Nelson D.R."/>
            <person name="Li P."/>
            <person name="You F.M."/>
            <person name="Luo M.C."/>
            <person name="Dvorak J."/>
        </authorList>
    </citation>
    <scope>NUCLEOTIDE SEQUENCE [LARGE SCALE GENOMIC DNA]</scope>
    <source>
        <strain evidence="3">cv. AL8/78</strain>
    </source>
</reference>
<name>A0A453HJ42_AEGTS</name>
<feature type="compositionally biased region" description="Basic residues" evidence="1">
    <location>
        <begin position="258"/>
        <end position="269"/>
    </location>
</feature>
<dbReference type="PANTHER" id="PTHR46033">
    <property type="entry name" value="PROTEIN MAIN-LIKE 2"/>
    <property type="match status" value="1"/>
</dbReference>
<organism evidence="3 4">
    <name type="scientific">Aegilops tauschii subsp. strangulata</name>
    <name type="common">Goatgrass</name>
    <dbReference type="NCBI Taxonomy" id="200361"/>
    <lineage>
        <taxon>Eukaryota</taxon>
        <taxon>Viridiplantae</taxon>
        <taxon>Streptophyta</taxon>
        <taxon>Embryophyta</taxon>
        <taxon>Tracheophyta</taxon>
        <taxon>Spermatophyta</taxon>
        <taxon>Magnoliopsida</taxon>
        <taxon>Liliopsida</taxon>
        <taxon>Poales</taxon>
        <taxon>Poaceae</taxon>
        <taxon>BOP clade</taxon>
        <taxon>Pooideae</taxon>
        <taxon>Triticodae</taxon>
        <taxon>Triticeae</taxon>
        <taxon>Triticinae</taxon>
        <taxon>Aegilops</taxon>
    </lineage>
</organism>
<dbReference type="Gramene" id="AET4Gv20204200.6">
    <property type="protein sequence ID" value="AET4Gv20204200.6"/>
    <property type="gene ID" value="AET4Gv20204200"/>
</dbReference>
<reference evidence="3" key="3">
    <citation type="journal article" date="2017" name="Nature">
        <title>Genome sequence of the progenitor of the wheat D genome Aegilops tauschii.</title>
        <authorList>
            <person name="Luo M.C."/>
            <person name="Gu Y.Q."/>
            <person name="Puiu D."/>
            <person name="Wang H."/>
            <person name="Twardziok S.O."/>
            <person name="Deal K.R."/>
            <person name="Huo N."/>
            <person name="Zhu T."/>
            <person name="Wang L."/>
            <person name="Wang Y."/>
            <person name="McGuire P.E."/>
            <person name="Liu S."/>
            <person name="Long H."/>
            <person name="Ramasamy R.K."/>
            <person name="Rodriguez J.C."/>
            <person name="Van S.L."/>
            <person name="Yuan L."/>
            <person name="Wang Z."/>
            <person name="Xia Z."/>
            <person name="Xiao L."/>
            <person name="Anderson O.D."/>
            <person name="Ouyang S."/>
            <person name="Liang Y."/>
            <person name="Zimin A.V."/>
            <person name="Pertea G."/>
            <person name="Qi P."/>
            <person name="Bennetzen J.L."/>
            <person name="Dai X."/>
            <person name="Dawson M.W."/>
            <person name="Muller H.G."/>
            <person name="Kugler K."/>
            <person name="Rivarola-Duarte L."/>
            <person name="Spannagl M."/>
            <person name="Mayer K.F.X."/>
            <person name="Lu F.H."/>
            <person name="Bevan M.W."/>
            <person name="Leroy P."/>
            <person name="Li P."/>
            <person name="You F.M."/>
            <person name="Sun Q."/>
            <person name="Liu Z."/>
            <person name="Lyons E."/>
            <person name="Wicker T."/>
            <person name="Salzberg S.L."/>
            <person name="Devos K.M."/>
            <person name="Dvorak J."/>
        </authorList>
    </citation>
    <scope>NUCLEOTIDE SEQUENCE [LARGE SCALE GENOMIC DNA]</scope>
    <source>
        <strain evidence="3">cv. AL8/78</strain>
    </source>
</reference>
<sequence length="838" mass="94422">RRSAQPNPTPVRRRLGCHGRRFGWPAPLPLAPPLHASILGLKCTASSASPDHRESPSASTRRTAAVVFRRRLNLCLLAPKSSPTSSFILSPKNMGATKVQEAKVHRAHVRTTLTKDGCVQRLEPLALRSAGAGWPIQGEMVARLKAAGLLPLARMMEGIPRDFLDRDLLSALVDRWNPRTHTFQFPWGEMGVSLKDVSMLLGLPIKGDPIAKPADPKNWAQDMGTRFCKHVPEYDSVLNVSNTPSSEAKKPTEELRGFSKKPAKRRKISAKQTEHPQLKESVQLATKKSTKLKEPEEEEDSAKLRGPTLAWLRSTYGKLVRLKELTEEQSQCAVEIYVLWLFGWVMFTSTHGDCVEPRLIEYAMDIAYSKIEDIQEISYGSAVLAGLYRANCDSCMRIGKKSSYVGCPLLLNLWSYEYLSTLGHPTETFFKHPGSVYKDDVDAPTVGSYWTNSQVQFKKEKQVGYDSYSQSIDIFRPCWVNWNPYTRDKLQQRAPGGLSSLCTRDRKFWLTKRNLIYDIYVEEYAPQRFMRQFDLEQRVPPPLGNPVPEEIHAWSRRRCEANSGWARKQSMDTYIETWRAASDDDSLWPSDRPYDRKSYKQYMKWYLQTDVVRCHQFVPQQGQSYTVPDSGYRSLEAGASWYIAATSLSEVKEVTSKMLTYGDQNIPSDEFKAICSKLGGALSRWQNFRDVTVAPKCLSQLPLASVADDEAAALDSDDEMDQDGYGNEENSAPLEQSGYGGDSCADENDVAAKEDGALLLQQQTCYEAAVAHAPPFFSEENDAAMSLCSLDQMLLNQNGGMLCAEQEQLRNEEEEQQTCYEAAVAHAPPFFQRKMMLP</sequence>
<feature type="region of interest" description="Disordered" evidence="1">
    <location>
        <begin position="239"/>
        <end position="303"/>
    </location>
</feature>
<proteinExistence type="predicted"/>
<feature type="region of interest" description="Disordered" evidence="1">
    <location>
        <begin position="709"/>
        <end position="741"/>
    </location>
</feature>
<protein>
    <recommendedName>
        <fullName evidence="2">Aminotransferase-like plant mobile domain-containing protein</fullName>
    </recommendedName>
</protein>
<dbReference type="EnsemblPlants" id="AET4Gv20204200.6">
    <property type="protein sequence ID" value="AET4Gv20204200.6"/>
    <property type="gene ID" value="AET4Gv20204200"/>
</dbReference>
<evidence type="ECO:0000313" key="4">
    <source>
        <dbReference type="Proteomes" id="UP000015105"/>
    </source>
</evidence>
<reference evidence="4" key="1">
    <citation type="journal article" date="2014" name="Science">
        <title>Ancient hybridizations among the ancestral genomes of bread wheat.</title>
        <authorList>
            <consortium name="International Wheat Genome Sequencing Consortium,"/>
            <person name="Marcussen T."/>
            <person name="Sandve S.R."/>
            <person name="Heier L."/>
            <person name="Spannagl M."/>
            <person name="Pfeifer M."/>
            <person name="Jakobsen K.S."/>
            <person name="Wulff B.B."/>
            <person name="Steuernagel B."/>
            <person name="Mayer K.F."/>
            <person name="Olsen O.A."/>
        </authorList>
    </citation>
    <scope>NUCLEOTIDE SEQUENCE [LARGE SCALE GENOMIC DNA]</scope>
    <source>
        <strain evidence="4">cv. AL8/78</strain>
    </source>
</reference>
<feature type="domain" description="Aminotransferase-like plant mobile" evidence="2">
    <location>
        <begin position="165"/>
        <end position="606"/>
    </location>
</feature>
<reference evidence="4" key="2">
    <citation type="journal article" date="2017" name="Nat. Plants">
        <title>The Aegilops tauschii genome reveals multiple impacts of transposons.</title>
        <authorList>
            <person name="Zhao G."/>
            <person name="Zou C."/>
            <person name="Li K."/>
            <person name="Wang K."/>
            <person name="Li T."/>
            <person name="Gao L."/>
            <person name="Zhang X."/>
            <person name="Wang H."/>
            <person name="Yang Z."/>
            <person name="Liu X."/>
            <person name="Jiang W."/>
            <person name="Mao L."/>
            <person name="Kong X."/>
            <person name="Jiao Y."/>
            <person name="Jia J."/>
        </authorList>
    </citation>
    <scope>NUCLEOTIDE SEQUENCE [LARGE SCALE GENOMIC DNA]</scope>
    <source>
        <strain evidence="4">cv. AL8/78</strain>
    </source>
</reference>
<dbReference type="InterPro" id="IPR019557">
    <property type="entry name" value="AminoTfrase-like_pln_mobile"/>
</dbReference>
<dbReference type="STRING" id="200361.A0A453HJ42"/>
<feature type="compositionally biased region" description="Basic and acidic residues" evidence="1">
    <location>
        <begin position="247"/>
        <end position="257"/>
    </location>
</feature>
<dbReference type="Pfam" id="PF10536">
    <property type="entry name" value="PMD"/>
    <property type="match status" value="1"/>
</dbReference>
<evidence type="ECO:0000313" key="3">
    <source>
        <dbReference type="EnsemblPlants" id="AET4Gv20204200.6"/>
    </source>
</evidence>
<dbReference type="Proteomes" id="UP000015105">
    <property type="component" value="Chromosome 4D"/>
</dbReference>
<dbReference type="GO" id="GO:0010073">
    <property type="term" value="P:meristem maintenance"/>
    <property type="evidence" value="ECO:0007669"/>
    <property type="project" value="InterPro"/>
</dbReference>
<evidence type="ECO:0000256" key="1">
    <source>
        <dbReference type="SAM" id="MobiDB-lite"/>
    </source>
</evidence>
<dbReference type="AlphaFoldDB" id="A0A453HJ42"/>
<dbReference type="PANTHER" id="PTHR46033:SF78">
    <property type="entry name" value="OS06G0232700 PROTEIN"/>
    <property type="match status" value="1"/>
</dbReference>
<feature type="compositionally biased region" description="Acidic residues" evidence="1">
    <location>
        <begin position="709"/>
        <end position="722"/>
    </location>
</feature>
<dbReference type="InterPro" id="IPR044824">
    <property type="entry name" value="MAIN-like"/>
</dbReference>
<reference evidence="3" key="4">
    <citation type="submission" date="2019-03" db="UniProtKB">
        <authorList>
            <consortium name="EnsemblPlants"/>
        </authorList>
    </citation>
    <scope>IDENTIFICATION</scope>
</reference>
<keyword evidence="4" id="KW-1185">Reference proteome</keyword>
<accession>A0A453HJ42</accession>